<dbReference type="EMBL" id="ML001423">
    <property type="protein sequence ID" value="RKO83288.1"/>
    <property type="molecule type" value="Genomic_DNA"/>
</dbReference>
<dbReference type="AlphaFoldDB" id="A0A4P9VYA9"/>
<accession>A0A4P9VYA9</accession>
<evidence type="ECO:0000313" key="2">
    <source>
        <dbReference type="Proteomes" id="UP000269721"/>
    </source>
</evidence>
<name>A0A4P9VYA9_9FUNG</name>
<dbReference type="OrthoDB" id="2681567at2759"/>
<feature type="non-terminal residue" evidence="1">
    <location>
        <position position="1"/>
    </location>
</feature>
<keyword evidence="2" id="KW-1185">Reference proteome</keyword>
<evidence type="ECO:0000313" key="1">
    <source>
        <dbReference type="EMBL" id="RKO83288.1"/>
    </source>
</evidence>
<dbReference type="InterPro" id="IPR012337">
    <property type="entry name" value="RNaseH-like_sf"/>
</dbReference>
<dbReference type="SUPFAM" id="SSF53098">
    <property type="entry name" value="Ribonuclease H-like"/>
    <property type="match status" value="1"/>
</dbReference>
<proteinExistence type="predicted"/>
<dbReference type="Proteomes" id="UP000269721">
    <property type="component" value="Unassembled WGS sequence"/>
</dbReference>
<protein>
    <submittedName>
        <fullName evidence="1">Uncharacterized protein</fullName>
    </submittedName>
</protein>
<sequence>HYVDKNWDLRSGLCNFSELPGSHSGENVAVDVMSALHQIRISKKALCFTGDNTSNN</sequence>
<organism evidence="1 2">
    <name type="scientific">Blyttiomyces helicus</name>
    <dbReference type="NCBI Taxonomy" id="388810"/>
    <lineage>
        <taxon>Eukaryota</taxon>
        <taxon>Fungi</taxon>
        <taxon>Fungi incertae sedis</taxon>
        <taxon>Chytridiomycota</taxon>
        <taxon>Chytridiomycota incertae sedis</taxon>
        <taxon>Chytridiomycetes</taxon>
        <taxon>Chytridiomycetes incertae sedis</taxon>
        <taxon>Blyttiomyces</taxon>
    </lineage>
</organism>
<reference evidence="2" key="1">
    <citation type="journal article" date="2018" name="Nat. Microbiol.">
        <title>Leveraging single-cell genomics to expand the fungal tree of life.</title>
        <authorList>
            <person name="Ahrendt S.R."/>
            <person name="Quandt C.A."/>
            <person name="Ciobanu D."/>
            <person name="Clum A."/>
            <person name="Salamov A."/>
            <person name="Andreopoulos B."/>
            <person name="Cheng J.F."/>
            <person name="Woyke T."/>
            <person name="Pelin A."/>
            <person name="Henrissat B."/>
            <person name="Reynolds N.K."/>
            <person name="Benny G.L."/>
            <person name="Smith M.E."/>
            <person name="James T.Y."/>
            <person name="Grigoriev I.V."/>
        </authorList>
    </citation>
    <scope>NUCLEOTIDE SEQUENCE [LARGE SCALE GENOMIC DNA]</scope>
</reference>
<gene>
    <name evidence="1" type="ORF">BDK51DRAFT_23602</name>
</gene>